<gene>
    <name evidence="1" type="ORF">T11_15639</name>
</gene>
<accession>A0A0V1F4D9</accession>
<comment type="caution">
    <text evidence="1">The sequence shown here is derived from an EMBL/GenBank/DDBJ whole genome shotgun (WGS) entry which is preliminary data.</text>
</comment>
<reference evidence="1 2" key="1">
    <citation type="submission" date="2015-01" db="EMBL/GenBank/DDBJ databases">
        <title>Evolution of Trichinella species and genotypes.</title>
        <authorList>
            <person name="Korhonen P.K."/>
            <person name="Edoardo P."/>
            <person name="Giuseppe L.R."/>
            <person name="Gasser R.B."/>
        </authorList>
    </citation>
    <scope>NUCLEOTIDE SEQUENCE [LARGE SCALE GENOMIC DNA]</scope>
    <source>
        <strain evidence="1">ISS1029</strain>
    </source>
</reference>
<protein>
    <submittedName>
        <fullName evidence="1">Uncharacterized protein</fullName>
    </submittedName>
</protein>
<evidence type="ECO:0000313" key="2">
    <source>
        <dbReference type="Proteomes" id="UP000055024"/>
    </source>
</evidence>
<evidence type="ECO:0000313" key="1">
    <source>
        <dbReference type="EMBL" id="KRY80645.1"/>
    </source>
</evidence>
<dbReference type="EMBL" id="JYDP01006649">
    <property type="protein sequence ID" value="KRY80645.1"/>
    <property type="molecule type" value="Genomic_DNA"/>
</dbReference>
<organism evidence="1 2">
    <name type="scientific">Trichinella zimbabwensis</name>
    <dbReference type="NCBI Taxonomy" id="268475"/>
    <lineage>
        <taxon>Eukaryota</taxon>
        <taxon>Metazoa</taxon>
        <taxon>Ecdysozoa</taxon>
        <taxon>Nematoda</taxon>
        <taxon>Enoplea</taxon>
        <taxon>Dorylaimia</taxon>
        <taxon>Trichinellida</taxon>
        <taxon>Trichinellidae</taxon>
        <taxon>Trichinella</taxon>
    </lineage>
</organism>
<keyword evidence="2" id="KW-1185">Reference proteome</keyword>
<name>A0A0V1F4D9_9BILA</name>
<dbReference type="Proteomes" id="UP000055024">
    <property type="component" value="Unassembled WGS sequence"/>
</dbReference>
<proteinExistence type="predicted"/>
<sequence>MAAVSTDAQGPLQYVEFFRMDGILHITTNSS</sequence>
<dbReference type="AlphaFoldDB" id="A0A0V1F4D9"/>